<feature type="transmembrane region" description="Helical" evidence="1">
    <location>
        <begin position="21"/>
        <end position="40"/>
    </location>
</feature>
<comment type="caution">
    <text evidence="2">The sequence shown here is derived from an EMBL/GenBank/DDBJ whole genome shotgun (WGS) entry which is preliminary data.</text>
</comment>
<gene>
    <name evidence="2" type="ORF">J2I48_10205</name>
</gene>
<dbReference type="AlphaFoldDB" id="A0A939G7U3"/>
<evidence type="ECO:0000313" key="3">
    <source>
        <dbReference type="Proteomes" id="UP000664795"/>
    </source>
</evidence>
<dbReference type="RefSeq" id="WP_207335330.1">
    <property type="nucleotide sequence ID" value="NZ_JAFMYU010000006.1"/>
</dbReference>
<feature type="transmembrane region" description="Helical" evidence="1">
    <location>
        <begin position="46"/>
        <end position="68"/>
    </location>
</feature>
<dbReference type="EMBL" id="JAFMYU010000006">
    <property type="protein sequence ID" value="MBO0931368.1"/>
    <property type="molecule type" value="Genomic_DNA"/>
</dbReference>
<keyword evidence="3" id="KW-1185">Reference proteome</keyword>
<proteinExistence type="predicted"/>
<accession>A0A939G7U3</accession>
<name>A0A939G7U3_9BACT</name>
<organism evidence="2 3">
    <name type="scientific">Fibrella aquatilis</name>
    <dbReference type="NCBI Taxonomy" id="2817059"/>
    <lineage>
        <taxon>Bacteria</taxon>
        <taxon>Pseudomonadati</taxon>
        <taxon>Bacteroidota</taxon>
        <taxon>Cytophagia</taxon>
        <taxon>Cytophagales</taxon>
        <taxon>Spirosomataceae</taxon>
        <taxon>Fibrella</taxon>
    </lineage>
</organism>
<evidence type="ECO:0000313" key="2">
    <source>
        <dbReference type="EMBL" id="MBO0931368.1"/>
    </source>
</evidence>
<reference evidence="2 3" key="1">
    <citation type="submission" date="2021-03" db="EMBL/GenBank/DDBJ databases">
        <title>Fibrella sp. HMF5036 genome sequencing and assembly.</title>
        <authorList>
            <person name="Kang H."/>
            <person name="Kim H."/>
            <person name="Bae S."/>
            <person name="Joh K."/>
        </authorList>
    </citation>
    <scope>NUCLEOTIDE SEQUENCE [LARGE SCALE GENOMIC DNA]</scope>
    <source>
        <strain evidence="2 3">HMF5036</strain>
    </source>
</reference>
<keyword evidence="1" id="KW-0472">Membrane</keyword>
<sequence>MLKEFIEFNKDKYLLMLKWTSAIFTILTISGFAVGFFYGYRPKYELFLAILFSISIFFPIFTITIGTLKEFQTYRKSRMALSKYPFNELTKHGFSEIYTHKDSKWNYTQFGLIGELDSYSMICHVNNSVVYIMILTNMAKIRREHRKKISAEFGRWKIEYHWHGITIPYRTSNKKNISSNEVLNDITRLVELLKREGLTAGY</sequence>
<evidence type="ECO:0000256" key="1">
    <source>
        <dbReference type="SAM" id="Phobius"/>
    </source>
</evidence>
<dbReference type="Proteomes" id="UP000664795">
    <property type="component" value="Unassembled WGS sequence"/>
</dbReference>
<keyword evidence="1" id="KW-0812">Transmembrane</keyword>
<protein>
    <submittedName>
        <fullName evidence="2">Uncharacterized protein</fullName>
    </submittedName>
</protein>
<keyword evidence="1" id="KW-1133">Transmembrane helix</keyword>